<organism evidence="2">
    <name type="scientific">Aplanochytrium stocchinoi</name>
    <dbReference type="NCBI Taxonomy" id="215587"/>
    <lineage>
        <taxon>Eukaryota</taxon>
        <taxon>Sar</taxon>
        <taxon>Stramenopiles</taxon>
        <taxon>Bigyra</taxon>
        <taxon>Labyrinthulomycetes</taxon>
        <taxon>Thraustochytrida</taxon>
        <taxon>Thraustochytriidae</taxon>
        <taxon>Aplanochytrium</taxon>
    </lineage>
</organism>
<protein>
    <submittedName>
        <fullName evidence="2">Uncharacterized protein</fullName>
    </submittedName>
</protein>
<feature type="transmembrane region" description="Helical" evidence="1">
    <location>
        <begin position="78"/>
        <end position="96"/>
    </location>
</feature>
<name>A0A7S3PBZ0_9STRA</name>
<evidence type="ECO:0000256" key="1">
    <source>
        <dbReference type="SAM" id="Phobius"/>
    </source>
</evidence>
<sequence length="298" mass="34222">MGLSVPEAGKPSIYSINIELLRFYGYLGFWITVIMGIFLTRVFSDKPADDETILYKVFGFNNICVNFDYAPSTYVLPAFWACTLIVWMFYFAAVFLRLNASVAAGHLDKNSYRWIRFFYFFTACSFTYFSMIFAIVPEIRNIVVNNTIVGNDGGYNNHIYIHTTPFFCLQIAVFFLALGGVMDGLRSGYWDHLDVPRWFYPGAYVYLVCLAITVCFKIPYALNAMQGPPGTGDRWWENTPTLDSIGAFFDSTFLFLGAFLPLMKTVYLLWFKSDKLDRLHLTTAHHDHQWGVVNAMKK</sequence>
<feature type="transmembrane region" description="Helical" evidence="1">
    <location>
        <begin position="117"/>
        <end position="139"/>
    </location>
</feature>
<dbReference type="EMBL" id="HBIN01006614">
    <property type="protein sequence ID" value="CAE0434535.1"/>
    <property type="molecule type" value="Transcribed_RNA"/>
</dbReference>
<feature type="transmembrane region" description="Helical" evidence="1">
    <location>
        <begin position="23"/>
        <end position="43"/>
    </location>
</feature>
<feature type="transmembrane region" description="Helical" evidence="1">
    <location>
        <begin position="245"/>
        <end position="270"/>
    </location>
</feature>
<proteinExistence type="predicted"/>
<feature type="transmembrane region" description="Helical" evidence="1">
    <location>
        <begin position="203"/>
        <end position="225"/>
    </location>
</feature>
<reference evidence="2" key="1">
    <citation type="submission" date="2021-01" db="EMBL/GenBank/DDBJ databases">
        <authorList>
            <person name="Corre E."/>
            <person name="Pelletier E."/>
            <person name="Niang G."/>
            <person name="Scheremetjew M."/>
            <person name="Finn R."/>
            <person name="Kale V."/>
            <person name="Holt S."/>
            <person name="Cochrane G."/>
            <person name="Meng A."/>
            <person name="Brown T."/>
            <person name="Cohen L."/>
        </authorList>
    </citation>
    <scope>NUCLEOTIDE SEQUENCE</scope>
    <source>
        <strain evidence="2">GSBS06</strain>
    </source>
</reference>
<dbReference type="AlphaFoldDB" id="A0A7S3PBZ0"/>
<gene>
    <name evidence="2" type="ORF">ASTO00021_LOCUS4832</name>
</gene>
<keyword evidence="1" id="KW-0812">Transmembrane</keyword>
<feature type="transmembrane region" description="Helical" evidence="1">
    <location>
        <begin position="159"/>
        <end position="182"/>
    </location>
</feature>
<accession>A0A7S3PBZ0</accession>
<evidence type="ECO:0000313" key="2">
    <source>
        <dbReference type="EMBL" id="CAE0434535.1"/>
    </source>
</evidence>
<keyword evidence="1" id="KW-1133">Transmembrane helix</keyword>
<keyword evidence="1" id="KW-0472">Membrane</keyword>